<name>A0A7W8M7Z8_9BURK</name>
<accession>A0A7W8M7Z8</accession>
<gene>
    <name evidence="1" type="ORF">HNQ70_000448</name>
</gene>
<proteinExistence type="predicted"/>
<organism evidence="1 2">
    <name type="scientific">Quisquiliibacterium transsilvanicum</name>
    <dbReference type="NCBI Taxonomy" id="1549638"/>
    <lineage>
        <taxon>Bacteria</taxon>
        <taxon>Pseudomonadati</taxon>
        <taxon>Pseudomonadota</taxon>
        <taxon>Betaproteobacteria</taxon>
        <taxon>Burkholderiales</taxon>
        <taxon>Burkholderiaceae</taxon>
        <taxon>Quisquiliibacterium</taxon>
    </lineage>
</organism>
<dbReference type="AlphaFoldDB" id="A0A7W8M7Z8"/>
<reference evidence="1 2" key="1">
    <citation type="submission" date="2020-08" db="EMBL/GenBank/DDBJ databases">
        <title>Genomic Encyclopedia of Type Strains, Phase IV (KMG-IV): sequencing the most valuable type-strain genomes for metagenomic binning, comparative biology and taxonomic classification.</title>
        <authorList>
            <person name="Goeker M."/>
        </authorList>
    </citation>
    <scope>NUCLEOTIDE SEQUENCE [LARGE SCALE GENOMIC DNA]</scope>
    <source>
        <strain evidence="1 2">DSM 29781</strain>
    </source>
</reference>
<protein>
    <submittedName>
        <fullName evidence="1">Uncharacterized protein</fullName>
    </submittedName>
</protein>
<dbReference type="EMBL" id="JACHGB010000001">
    <property type="protein sequence ID" value="MBB5270464.1"/>
    <property type="molecule type" value="Genomic_DNA"/>
</dbReference>
<keyword evidence="2" id="KW-1185">Reference proteome</keyword>
<evidence type="ECO:0000313" key="2">
    <source>
        <dbReference type="Proteomes" id="UP000532440"/>
    </source>
</evidence>
<sequence>MKLVEVRPGFFLNLEHVVSVRVLTQEEGEVYAVLQLSNGDSQDLTRSEFIAITGEEPRLPMRLPHLTGKTTKSVKK</sequence>
<comment type="caution">
    <text evidence="1">The sequence shown here is derived from an EMBL/GenBank/DDBJ whole genome shotgun (WGS) entry which is preliminary data.</text>
</comment>
<evidence type="ECO:0000313" key="1">
    <source>
        <dbReference type="EMBL" id="MBB5270464.1"/>
    </source>
</evidence>
<dbReference type="RefSeq" id="WP_183963837.1">
    <property type="nucleotide sequence ID" value="NZ_BAABEW010000004.1"/>
</dbReference>
<dbReference type="Proteomes" id="UP000532440">
    <property type="component" value="Unassembled WGS sequence"/>
</dbReference>